<dbReference type="CDD" id="cd02869">
    <property type="entry name" value="PseudoU_synth_RluA_like"/>
    <property type="match status" value="1"/>
</dbReference>
<dbReference type="GO" id="GO:0140098">
    <property type="term" value="F:catalytic activity, acting on RNA"/>
    <property type="evidence" value="ECO:0007669"/>
    <property type="project" value="UniProtKB-ARBA"/>
</dbReference>
<dbReference type="EC" id="5.4.99.-" evidence="4"/>
<keyword evidence="2 4" id="KW-0413">Isomerase</keyword>
<dbReference type="InterPro" id="IPR020103">
    <property type="entry name" value="PsdUridine_synth_cat_dom_sf"/>
</dbReference>
<dbReference type="SUPFAM" id="SSF55120">
    <property type="entry name" value="Pseudouridine synthase"/>
    <property type="match status" value="1"/>
</dbReference>
<name>A0A0G0T4S6_9BACT</name>
<dbReference type="GO" id="GO:0003723">
    <property type="term" value="F:RNA binding"/>
    <property type="evidence" value="ECO:0007669"/>
    <property type="project" value="InterPro"/>
</dbReference>
<evidence type="ECO:0000259" key="5">
    <source>
        <dbReference type="Pfam" id="PF00849"/>
    </source>
</evidence>
<evidence type="ECO:0000256" key="3">
    <source>
        <dbReference type="PIRSR" id="PIRSR606225-1"/>
    </source>
</evidence>
<dbReference type="InterPro" id="IPR006225">
    <property type="entry name" value="PsdUridine_synth_RluC/D"/>
</dbReference>
<dbReference type="Pfam" id="PF00849">
    <property type="entry name" value="PseudoU_synth_2"/>
    <property type="match status" value="1"/>
</dbReference>
<dbReference type="EMBL" id="LBZM01000012">
    <property type="protein sequence ID" value="KKR72073.1"/>
    <property type="molecule type" value="Genomic_DNA"/>
</dbReference>
<dbReference type="Proteomes" id="UP000034664">
    <property type="component" value="Unassembled WGS sequence"/>
</dbReference>
<comment type="similarity">
    <text evidence="1 4">Belongs to the pseudouridine synthase RluA family.</text>
</comment>
<comment type="caution">
    <text evidence="6">The sequence shown here is derived from an EMBL/GenBank/DDBJ whole genome shotgun (WGS) entry which is preliminary data.</text>
</comment>
<dbReference type="InterPro" id="IPR050188">
    <property type="entry name" value="RluA_PseudoU_synthase"/>
</dbReference>
<dbReference type="AlphaFoldDB" id="A0A0G0T4S6"/>
<evidence type="ECO:0000313" key="6">
    <source>
        <dbReference type="EMBL" id="KKR72073.1"/>
    </source>
</evidence>
<dbReference type="Gene3D" id="3.30.2350.10">
    <property type="entry name" value="Pseudouridine synthase"/>
    <property type="match status" value="1"/>
</dbReference>
<feature type="domain" description="Pseudouridine synthase RsuA/RluA-like" evidence="5">
    <location>
        <begin position="15"/>
        <end position="182"/>
    </location>
</feature>
<reference evidence="6 7" key="1">
    <citation type="journal article" date="2015" name="Nature">
        <title>rRNA introns, odd ribosomes, and small enigmatic genomes across a large radiation of phyla.</title>
        <authorList>
            <person name="Brown C.T."/>
            <person name="Hug L.A."/>
            <person name="Thomas B.C."/>
            <person name="Sharon I."/>
            <person name="Castelle C.J."/>
            <person name="Singh A."/>
            <person name="Wilkins M.J."/>
            <person name="Williams K.H."/>
            <person name="Banfield J.F."/>
        </authorList>
    </citation>
    <scope>NUCLEOTIDE SEQUENCE [LARGE SCALE GENOMIC DNA]</scope>
</reference>
<dbReference type="GO" id="GO:0000455">
    <property type="term" value="P:enzyme-directed rRNA pseudouridine synthesis"/>
    <property type="evidence" value="ECO:0007669"/>
    <property type="project" value="TreeGrafter"/>
</dbReference>
<gene>
    <name evidence="6" type="ORF">UU14_C0012G0013</name>
</gene>
<evidence type="ECO:0000313" key="7">
    <source>
        <dbReference type="Proteomes" id="UP000034664"/>
    </source>
</evidence>
<feature type="active site" evidence="3">
    <location>
        <position position="75"/>
    </location>
</feature>
<dbReference type="PROSITE" id="PS01129">
    <property type="entry name" value="PSI_RLU"/>
    <property type="match status" value="1"/>
</dbReference>
<sequence length="247" mass="28276">MIPSLPISILYEDDDVLIIDKPSGLVVNRAQSVKGETVQDWAEERFKIHDLRFKNVSQELETLFRERSGVVHRLDKETSGILLLAKHSSALENLLSQFKSRAVEKEYTALVHGEMVPKSGTIRAPIGRLAWRHGFFGIVPGGKRAVTHYTVTHSYTRQKDRYSLLNLKIETGRTHQIRVHLQYIGHPVVGDLFYSGRKRSRQARTWCPRLFLHASKVRFKQPVSGEWVLIESNLTEELKEILDKLAG</sequence>
<comment type="catalytic activity">
    <reaction evidence="4">
        <text>a uridine in RNA = a pseudouridine in RNA</text>
        <dbReference type="Rhea" id="RHEA:48348"/>
        <dbReference type="Rhea" id="RHEA-COMP:12068"/>
        <dbReference type="Rhea" id="RHEA-COMP:12069"/>
        <dbReference type="ChEBI" id="CHEBI:65314"/>
        <dbReference type="ChEBI" id="CHEBI:65315"/>
    </reaction>
</comment>
<dbReference type="NCBIfam" id="TIGR00005">
    <property type="entry name" value="rluA_subfam"/>
    <property type="match status" value="1"/>
</dbReference>
<evidence type="ECO:0000256" key="1">
    <source>
        <dbReference type="ARBA" id="ARBA00010876"/>
    </source>
</evidence>
<evidence type="ECO:0000256" key="2">
    <source>
        <dbReference type="ARBA" id="ARBA00023235"/>
    </source>
</evidence>
<dbReference type="PANTHER" id="PTHR21600:SF44">
    <property type="entry name" value="RIBOSOMAL LARGE SUBUNIT PSEUDOURIDINE SYNTHASE D"/>
    <property type="match status" value="1"/>
</dbReference>
<accession>A0A0G0T4S6</accession>
<dbReference type="InterPro" id="IPR006145">
    <property type="entry name" value="PsdUridine_synth_RsuA/RluA"/>
</dbReference>
<organism evidence="6 7">
    <name type="scientific">Candidatus Roizmanbacteria bacterium GW2011_GWB1_40_7</name>
    <dbReference type="NCBI Taxonomy" id="1618482"/>
    <lineage>
        <taxon>Bacteria</taxon>
        <taxon>Candidatus Roizmaniibacteriota</taxon>
    </lineage>
</organism>
<dbReference type="GO" id="GO:0009982">
    <property type="term" value="F:pseudouridine synthase activity"/>
    <property type="evidence" value="ECO:0007669"/>
    <property type="project" value="InterPro"/>
</dbReference>
<proteinExistence type="inferred from homology"/>
<dbReference type="InterPro" id="IPR006224">
    <property type="entry name" value="PsdUridine_synth_RluA-like_CS"/>
</dbReference>
<dbReference type="PATRIC" id="fig|1618482.3.peg.569"/>
<protein>
    <recommendedName>
        <fullName evidence="4">Pseudouridine synthase</fullName>
        <ecNumber evidence="4">5.4.99.-</ecNumber>
    </recommendedName>
</protein>
<comment type="function">
    <text evidence="4">Responsible for synthesis of pseudouridine from uracil.</text>
</comment>
<evidence type="ECO:0000256" key="4">
    <source>
        <dbReference type="RuleBase" id="RU362028"/>
    </source>
</evidence>
<dbReference type="PANTHER" id="PTHR21600">
    <property type="entry name" value="MITOCHONDRIAL RNA PSEUDOURIDINE SYNTHASE"/>
    <property type="match status" value="1"/>
</dbReference>